<accession>A0ABT5YPY9</accession>
<dbReference type="InterPro" id="IPR003171">
    <property type="entry name" value="Mehydrof_redctse-like"/>
</dbReference>
<keyword evidence="11" id="KW-1185">Reference proteome</keyword>
<name>A0ABT5YPY9_9PROT</name>
<keyword evidence="5 9" id="KW-0274">FAD</keyword>
<reference evidence="10 11" key="1">
    <citation type="submission" date="2023-03" db="EMBL/GenBank/DDBJ databases">
        <title>Fodinicurvata sp. CAU 1616 isolated from sea sendiment.</title>
        <authorList>
            <person name="Kim W."/>
        </authorList>
    </citation>
    <scope>NUCLEOTIDE SEQUENCE [LARGE SCALE GENOMIC DNA]</scope>
    <source>
        <strain evidence="10 11">CAU 1616</strain>
    </source>
</reference>
<evidence type="ECO:0000256" key="8">
    <source>
        <dbReference type="ARBA" id="ARBA00048628"/>
    </source>
</evidence>
<comment type="pathway">
    <text evidence="7">Amino-acid biosynthesis; L-methionine biosynthesis via de novo pathway.</text>
</comment>
<dbReference type="PANTHER" id="PTHR45754">
    <property type="entry name" value="METHYLENETETRAHYDROFOLATE REDUCTASE"/>
    <property type="match status" value="1"/>
</dbReference>
<evidence type="ECO:0000256" key="7">
    <source>
        <dbReference type="ARBA" id="ARBA00034478"/>
    </source>
</evidence>
<evidence type="ECO:0000313" key="11">
    <source>
        <dbReference type="Proteomes" id="UP001215503"/>
    </source>
</evidence>
<comment type="cofactor">
    <cofactor evidence="1 9">
        <name>FAD</name>
        <dbReference type="ChEBI" id="CHEBI:57692"/>
    </cofactor>
</comment>
<dbReference type="SUPFAM" id="SSF51730">
    <property type="entry name" value="FAD-linked oxidoreductase"/>
    <property type="match status" value="1"/>
</dbReference>
<sequence>MRFSFEFFPARTPAGEQQLAETAKKLAPLRPAFASMTYGAGGSGRESSNKGLQLLQDTPGMEPAAHITVVGQPRAEVDAQLQSWLAAGVKRFVALRGDMPDMARPYRPHPEGYPGAVELVASLRRMGAEDISVGCYPEGHPESPSMEAELEHLKRKLDAGADRAVSQFFFNIDDFLRFRDRAVRAGITQPLVPGIVPVHDFNKVKSFAERCGATVPDWVGERFAGLEDDPETRGQVGAVIAADLCRDLRAEGIEDFHFYTLNKAPMTLAICRLLGIRPDLQEAA</sequence>
<comment type="similarity">
    <text evidence="3 9">Belongs to the methylenetetrahydrofolate reductase family.</text>
</comment>
<dbReference type="InterPro" id="IPR029041">
    <property type="entry name" value="FAD-linked_oxidoreductase-like"/>
</dbReference>
<comment type="pathway">
    <text evidence="2 9">One-carbon metabolism; tetrahydrofolate interconversion.</text>
</comment>
<keyword evidence="6 9" id="KW-0560">Oxidoreductase</keyword>
<dbReference type="CDD" id="cd00537">
    <property type="entry name" value="MTHFR"/>
    <property type="match status" value="1"/>
</dbReference>
<organism evidence="10 11">
    <name type="scientific">Aquibaculum arenosum</name>
    <dbReference type="NCBI Taxonomy" id="3032591"/>
    <lineage>
        <taxon>Bacteria</taxon>
        <taxon>Pseudomonadati</taxon>
        <taxon>Pseudomonadota</taxon>
        <taxon>Alphaproteobacteria</taxon>
        <taxon>Rhodospirillales</taxon>
        <taxon>Rhodovibrionaceae</taxon>
        <taxon>Aquibaculum</taxon>
    </lineage>
</organism>
<dbReference type="RefSeq" id="WP_275823608.1">
    <property type="nucleotide sequence ID" value="NZ_JARHUD010000007.1"/>
</dbReference>
<dbReference type="PANTHER" id="PTHR45754:SF3">
    <property type="entry name" value="METHYLENETETRAHYDROFOLATE REDUCTASE (NADPH)"/>
    <property type="match status" value="1"/>
</dbReference>
<evidence type="ECO:0000256" key="1">
    <source>
        <dbReference type="ARBA" id="ARBA00001974"/>
    </source>
</evidence>
<dbReference type="Proteomes" id="UP001215503">
    <property type="component" value="Unassembled WGS sequence"/>
</dbReference>
<dbReference type="GO" id="GO:0004489">
    <property type="term" value="F:methylenetetrahydrofolate reductase [NAD(P)H] activity"/>
    <property type="evidence" value="ECO:0007669"/>
    <property type="project" value="UniProtKB-EC"/>
</dbReference>
<evidence type="ECO:0000256" key="4">
    <source>
        <dbReference type="ARBA" id="ARBA00022630"/>
    </source>
</evidence>
<gene>
    <name evidence="10" type="ORF">P2G67_12785</name>
</gene>
<protein>
    <recommendedName>
        <fullName evidence="9">Methylenetetrahydrofolate reductase</fullName>
    </recommendedName>
</protein>
<dbReference type="EMBL" id="JARHUD010000007">
    <property type="protein sequence ID" value="MDF2096851.1"/>
    <property type="molecule type" value="Genomic_DNA"/>
</dbReference>
<evidence type="ECO:0000256" key="3">
    <source>
        <dbReference type="ARBA" id="ARBA00006743"/>
    </source>
</evidence>
<evidence type="ECO:0000256" key="5">
    <source>
        <dbReference type="ARBA" id="ARBA00022827"/>
    </source>
</evidence>
<evidence type="ECO:0000256" key="2">
    <source>
        <dbReference type="ARBA" id="ARBA00004777"/>
    </source>
</evidence>
<evidence type="ECO:0000256" key="6">
    <source>
        <dbReference type="ARBA" id="ARBA00023002"/>
    </source>
</evidence>
<proteinExistence type="inferred from homology"/>
<dbReference type="Pfam" id="PF02219">
    <property type="entry name" value="MTHFR"/>
    <property type="match status" value="1"/>
</dbReference>
<keyword evidence="4 9" id="KW-0285">Flavoprotein</keyword>
<evidence type="ECO:0000256" key="9">
    <source>
        <dbReference type="RuleBase" id="RU003862"/>
    </source>
</evidence>
<comment type="caution">
    <text evidence="10">The sequence shown here is derived from an EMBL/GenBank/DDBJ whole genome shotgun (WGS) entry which is preliminary data.</text>
</comment>
<comment type="catalytic activity">
    <reaction evidence="8">
        <text>(6S)-5-methyl-5,6,7,8-tetrahydrofolate + NAD(+) = (6R)-5,10-methylene-5,6,7,8-tetrahydrofolate + NADH + H(+)</text>
        <dbReference type="Rhea" id="RHEA:19821"/>
        <dbReference type="ChEBI" id="CHEBI:15378"/>
        <dbReference type="ChEBI" id="CHEBI:15636"/>
        <dbReference type="ChEBI" id="CHEBI:18608"/>
        <dbReference type="ChEBI" id="CHEBI:57540"/>
        <dbReference type="ChEBI" id="CHEBI:57945"/>
        <dbReference type="EC" id="1.5.1.54"/>
    </reaction>
    <physiologicalReaction direction="right-to-left" evidence="8">
        <dbReference type="Rhea" id="RHEA:19823"/>
    </physiologicalReaction>
</comment>
<dbReference type="Gene3D" id="3.20.20.220">
    <property type="match status" value="1"/>
</dbReference>
<evidence type="ECO:0000313" key="10">
    <source>
        <dbReference type="EMBL" id="MDF2096851.1"/>
    </source>
</evidence>